<reference evidence="8 9" key="1">
    <citation type="journal article" date="2009" name="Stand. Genomic Sci.">
        <title>Complete genome sequence of Catenulispora acidiphila type strain (ID 139908).</title>
        <authorList>
            <person name="Copeland A."/>
            <person name="Lapidus A."/>
            <person name="Glavina Del Rio T."/>
            <person name="Nolan M."/>
            <person name="Lucas S."/>
            <person name="Chen F."/>
            <person name="Tice H."/>
            <person name="Cheng J.F."/>
            <person name="Bruce D."/>
            <person name="Goodwin L."/>
            <person name="Pitluck S."/>
            <person name="Mikhailova N."/>
            <person name="Pati A."/>
            <person name="Ivanova N."/>
            <person name="Mavromatis K."/>
            <person name="Chen A."/>
            <person name="Palaniappan K."/>
            <person name="Chain P."/>
            <person name="Land M."/>
            <person name="Hauser L."/>
            <person name="Chang Y.J."/>
            <person name="Jeffries C.D."/>
            <person name="Chertkov O."/>
            <person name="Brettin T."/>
            <person name="Detter J.C."/>
            <person name="Han C."/>
            <person name="Ali Z."/>
            <person name="Tindall B.J."/>
            <person name="Goker M."/>
            <person name="Bristow J."/>
            <person name="Eisen J.A."/>
            <person name="Markowitz V."/>
            <person name="Hugenholtz P."/>
            <person name="Kyrpides N.C."/>
            <person name="Klenk H.P."/>
        </authorList>
    </citation>
    <scope>NUCLEOTIDE SEQUENCE [LARGE SCALE GENOMIC DNA]</scope>
    <source>
        <strain evidence="9">DSM 44928 / JCM 14897 / NBRC 102108 / NRRL B-24433 / ID139908</strain>
    </source>
</reference>
<evidence type="ECO:0000313" key="9">
    <source>
        <dbReference type="Proteomes" id="UP000000851"/>
    </source>
</evidence>
<dbReference type="Proteomes" id="UP000000851">
    <property type="component" value="Chromosome"/>
</dbReference>
<comment type="similarity">
    <text evidence="1">Belongs to the eukaryotic/archaeal PrmC-related family.</text>
</comment>
<proteinExistence type="inferred from homology"/>
<name>C7PX11_CATAD</name>
<dbReference type="InterPro" id="IPR055487">
    <property type="entry name" value="DUF7059"/>
</dbReference>
<dbReference type="EMBL" id="CP001700">
    <property type="protein sequence ID" value="ACU77268.1"/>
    <property type="molecule type" value="Genomic_DNA"/>
</dbReference>
<dbReference type="GO" id="GO:0003676">
    <property type="term" value="F:nucleic acid binding"/>
    <property type="evidence" value="ECO:0007669"/>
    <property type="project" value="InterPro"/>
</dbReference>
<accession>C7PX11</accession>
<evidence type="ECO:0000256" key="2">
    <source>
        <dbReference type="ARBA" id="ARBA00022603"/>
    </source>
</evidence>
<evidence type="ECO:0000256" key="3">
    <source>
        <dbReference type="ARBA" id="ARBA00022679"/>
    </source>
</evidence>
<dbReference type="GO" id="GO:0008276">
    <property type="term" value="F:protein methyltransferase activity"/>
    <property type="evidence" value="ECO:0007669"/>
    <property type="project" value="TreeGrafter"/>
</dbReference>
<dbReference type="InterPro" id="IPR002052">
    <property type="entry name" value="DNA_methylase_N6_adenine_CS"/>
</dbReference>
<dbReference type="PROSITE" id="PS00092">
    <property type="entry name" value="N6_MTASE"/>
    <property type="match status" value="1"/>
</dbReference>
<feature type="domain" description="DUF7059" evidence="6">
    <location>
        <begin position="11"/>
        <end position="91"/>
    </location>
</feature>
<evidence type="ECO:0000313" key="8">
    <source>
        <dbReference type="EMBL" id="ACU77268.1"/>
    </source>
</evidence>
<evidence type="ECO:0000259" key="6">
    <source>
        <dbReference type="Pfam" id="PF23186"/>
    </source>
</evidence>
<dbReference type="CDD" id="cd02440">
    <property type="entry name" value="AdoMet_MTases"/>
    <property type="match status" value="1"/>
</dbReference>
<dbReference type="GO" id="GO:0008170">
    <property type="term" value="F:N-methyltransferase activity"/>
    <property type="evidence" value="ECO:0007669"/>
    <property type="project" value="UniProtKB-ARBA"/>
</dbReference>
<dbReference type="HOGENOM" id="CLU_022532_0_0_11"/>
<protein>
    <submittedName>
        <fullName evidence="8">Methyltransferase small</fullName>
    </submittedName>
</protein>
<keyword evidence="2 8" id="KW-0489">Methyltransferase</keyword>
<dbReference type="OrthoDB" id="129465at2"/>
<dbReference type="PANTHER" id="PTHR45875">
    <property type="entry name" value="METHYLTRANSFERASE N6AMT1"/>
    <property type="match status" value="1"/>
</dbReference>
<keyword evidence="4" id="KW-0949">S-adenosyl-L-methionine</keyword>
<dbReference type="eggNOG" id="COG2890">
    <property type="taxonomic scope" value="Bacteria"/>
</dbReference>
<dbReference type="InterPro" id="IPR007848">
    <property type="entry name" value="Small_mtfrase_dom"/>
</dbReference>
<dbReference type="GO" id="GO:0008757">
    <property type="term" value="F:S-adenosylmethionine-dependent methyltransferase activity"/>
    <property type="evidence" value="ECO:0007669"/>
    <property type="project" value="TreeGrafter"/>
</dbReference>
<dbReference type="Pfam" id="PF05175">
    <property type="entry name" value="MTS"/>
    <property type="match status" value="1"/>
</dbReference>
<dbReference type="InParanoid" id="C7PX11"/>
<dbReference type="Gene3D" id="3.40.50.150">
    <property type="entry name" value="Vaccinia Virus protein VP39"/>
    <property type="match status" value="1"/>
</dbReference>
<evidence type="ECO:0000256" key="1">
    <source>
        <dbReference type="ARBA" id="ARBA00006149"/>
    </source>
</evidence>
<feature type="domain" description="DUF7782" evidence="7">
    <location>
        <begin position="378"/>
        <end position="494"/>
    </location>
</feature>
<dbReference type="InterPro" id="IPR056684">
    <property type="entry name" value="DUF7782"/>
</dbReference>
<dbReference type="SUPFAM" id="SSF53335">
    <property type="entry name" value="S-adenosyl-L-methionine-dependent methyltransferases"/>
    <property type="match status" value="1"/>
</dbReference>
<evidence type="ECO:0000259" key="5">
    <source>
        <dbReference type="Pfam" id="PF05175"/>
    </source>
</evidence>
<sequence>MEKLREALIKADYTVDGVLEVLGPLAYAALARSESVPALRATAGGSPVESLVRLFLLQQAVDRKAVEAALPVAEAVAAGLVAVDGEQVRAAIDIRPYGDDDGHDWYLVSDLSGGLHAQGQGHPVREDHVLGVGGASTTLAQLTIRDQFGSALDVGTGGGVQALHLSTHVERVVGSDRNPRALKLARLTQQLSGVGPFDLREGSLFEPVEGERFDLVVSNPPFVISPDNGAQGGRFVYRDSGLPADEVCRRLVSNAHRHLAEDGWCQVLANWLHVDGVDWRERVAEWVRDTGCDAWVVQREAQDPAEYVELWLRDSGEYGTPDYPQRYDAWLDYFEQNRVSAIGFGWITLHNAGAESPLMRLEEISHPVEQPLGPHIPSWFARHDFLRGTDDEELMRRKLAVAPDVRWEQVARPTYEGGSGWGSDSSRLSQQEGFMRSADIDPVGAAVVGASDGETPLGEILDAVGERYGIDGRSLRTGAVEAIRGLVEDGYLFPVA</sequence>
<dbReference type="STRING" id="479433.Caci_8445"/>
<feature type="domain" description="Methyltransferase small" evidence="5">
    <location>
        <begin position="137"/>
        <end position="267"/>
    </location>
</feature>
<evidence type="ECO:0000256" key="4">
    <source>
        <dbReference type="ARBA" id="ARBA00022691"/>
    </source>
</evidence>
<organism evidence="8 9">
    <name type="scientific">Catenulispora acidiphila (strain DSM 44928 / JCM 14897 / NBRC 102108 / NRRL B-24433 / ID139908)</name>
    <dbReference type="NCBI Taxonomy" id="479433"/>
    <lineage>
        <taxon>Bacteria</taxon>
        <taxon>Bacillati</taxon>
        <taxon>Actinomycetota</taxon>
        <taxon>Actinomycetes</taxon>
        <taxon>Catenulisporales</taxon>
        <taxon>Catenulisporaceae</taxon>
        <taxon>Catenulispora</taxon>
    </lineage>
</organism>
<keyword evidence="3 8" id="KW-0808">Transferase</keyword>
<dbReference type="InterPro" id="IPR029063">
    <property type="entry name" value="SAM-dependent_MTases_sf"/>
</dbReference>
<dbReference type="GO" id="GO:0035657">
    <property type="term" value="C:eRF1 methyltransferase complex"/>
    <property type="evidence" value="ECO:0007669"/>
    <property type="project" value="TreeGrafter"/>
</dbReference>
<dbReference type="InterPro" id="IPR052190">
    <property type="entry name" value="Euk-Arch_PrmC-MTase"/>
</dbReference>
<gene>
    <name evidence="8" type="ordered locus">Caci_8445</name>
</gene>
<dbReference type="AlphaFoldDB" id="C7PX11"/>
<keyword evidence="9" id="KW-1185">Reference proteome</keyword>
<evidence type="ECO:0000259" key="7">
    <source>
        <dbReference type="Pfam" id="PF25004"/>
    </source>
</evidence>
<dbReference type="KEGG" id="cai:Caci_8445"/>
<dbReference type="PANTHER" id="PTHR45875:SF1">
    <property type="entry name" value="METHYLTRANSFERASE N6AMT1"/>
    <property type="match status" value="1"/>
</dbReference>
<dbReference type="Pfam" id="PF25004">
    <property type="entry name" value="DUF7782"/>
    <property type="match status" value="1"/>
</dbReference>
<dbReference type="Pfam" id="PF23186">
    <property type="entry name" value="DUF7059"/>
    <property type="match status" value="1"/>
</dbReference>
<dbReference type="GO" id="GO:0032259">
    <property type="term" value="P:methylation"/>
    <property type="evidence" value="ECO:0007669"/>
    <property type="project" value="UniProtKB-KW"/>
</dbReference>
<dbReference type="RefSeq" id="WP_015796993.1">
    <property type="nucleotide sequence ID" value="NC_013131.1"/>
</dbReference>